<dbReference type="InterPro" id="IPR000644">
    <property type="entry name" value="CBS_dom"/>
</dbReference>
<dbReference type="CDD" id="cd04622">
    <property type="entry name" value="CBS_pair_HRP1_like"/>
    <property type="match status" value="1"/>
</dbReference>
<evidence type="ECO:0000259" key="3">
    <source>
        <dbReference type="PROSITE" id="PS51371"/>
    </source>
</evidence>
<proteinExistence type="predicted"/>
<dbReference type="InterPro" id="IPR046342">
    <property type="entry name" value="CBS_dom_sf"/>
</dbReference>
<dbReference type="PANTHER" id="PTHR43080:SF2">
    <property type="entry name" value="CBS DOMAIN-CONTAINING PROTEIN"/>
    <property type="match status" value="1"/>
</dbReference>
<sequence>MNIKDIMSTDTQLVSRDTSVAAAAESMSRAGVGFLLVGDDDQLRGTLTDRDIVLRVVANHKNPEHTTVGEILTDQLLYCRTDQPVEEVARNMSQQQVRRMPVLNADKRLVGVVSIGDIAQHLTADLAGEVLQGVTAEFAAA</sequence>
<feature type="domain" description="CBS" evidence="3">
    <location>
        <begin position="72"/>
        <end position="130"/>
    </location>
</feature>
<dbReference type="EMBL" id="CP048711">
    <property type="protein sequence ID" value="QIB67207.1"/>
    <property type="molecule type" value="Genomic_DNA"/>
</dbReference>
<dbReference type="PROSITE" id="PS51371">
    <property type="entry name" value="CBS"/>
    <property type="match status" value="2"/>
</dbReference>
<dbReference type="RefSeq" id="WP_163496634.1">
    <property type="nucleotide sequence ID" value="NZ_CP048711.1"/>
</dbReference>
<keyword evidence="5" id="KW-1185">Reference proteome</keyword>
<dbReference type="SUPFAM" id="SSF54631">
    <property type="entry name" value="CBS-domain pair"/>
    <property type="match status" value="1"/>
</dbReference>
<evidence type="ECO:0000256" key="2">
    <source>
        <dbReference type="PROSITE-ProRule" id="PRU00703"/>
    </source>
</evidence>
<evidence type="ECO:0000256" key="1">
    <source>
        <dbReference type="ARBA" id="ARBA00023122"/>
    </source>
</evidence>
<protein>
    <submittedName>
        <fullName evidence="4">CBS domain-containing protein</fullName>
    </submittedName>
</protein>
<dbReference type="InterPro" id="IPR051257">
    <property type="entry name" value="Diverse_CBS-Domain"/>
</dbReference>
<dbReference type="SMART" id="SM00116">
    <property type="entry name" value="CBS"/>
    <property type="match status" value="2"/>
</dbReference>
<dbReference type="Proteomes" id="UP000477680">
    <property type="component" value="Chromosome"/>
</dbReference>
<evidence type="ECO:0000313" key="4">
    <source>
        <dbReference type="EMBL" id="QIB67207.1"/>
    </source>
</evidence>
<name>A0A6C0U851_9GAMM</name>
<gene>
    <name evidence="4" type="ORF">G3T16_19150</name>
</gene>
<dbReference type="AlphaFoldDB" id="A0A6C0U851"/>
<dbReference type="PANTHER" id="PTHR43080">
    <property type="entry name" value="CBS DOMAIN-CONTAINING PROTEIN CBSX3, MITOCHONDRIAL"/>
    <property type="match status" value="1"/>
</dbReference>
<reference evidence="4 5" key="1">
    <citation type="submission" date="2020-02" db="EMBL/GenBank/DDBJ databases">
        <title>Genome sequencing for Kineobactrum sp. M2.</title>
        <authorList>
            <person name="Park S.-J."/>
        </authorList>
    </citation>
    <scope>NUCLEOTIDE SEQUENCE [LARGE SCALE GENOMIC DNA]</scope>
    <source>
        <strain evidence="4 5">M2</strain>
    </source>
</reference>
<dbReference type="Pfam" id="PF00571">
    <property type="entry name" value="CBS"/>
    <property type="match status" value="2"/>
</dbReference>
<keyword evidence="1 2" id="KW-0129">CBS domain</keyword>
<dbReference type="Gene3D" id="3.10.580.10">
    <property type="entry name" value="CBS-domain"/>
    <property type="match status" value="1"/>
</dbReference>
<evidence type="ECO:0000313" key="5">
    <source>
        <dbReference type="Proteomes" id="UP000477680"/>
    </source>
</evidence>
<feature type="domain" description="CBS" evidence="3">
    <location>
        <begin position="7"/>
        <end position="64"/>
    </location>
</feature>
<accession>A0A6C0U851</accession>
<organism evidence="4 5">
    <name type="scientific">Kineobactrum salinum</name>
    <dbReference type="NCBI Taxonomy" id="2708301"/>
    <lineage>
        <taxon>Bacteria</taxon>
        <taxon>Pseudomonadati</taxon>
        <taxon>Pseudomonadota</taxon>
        <taxon>Gammaproteobacteria</taxon>
        <taxon>Cellvibrionales</taxon>
        <taxon>Halieaceae</taxon>
        <taxon>Kineobactrum</taxon>
    </lineage>
</organism>
<dbReference type="KEGG" id="kim:G3T16_19150"/>